<protein>
    <submittedName>
        <fullName evidence="5">Uncharacterized protein</fullName>
    </submittedName>
</protein>
<evidence type="ECO:0000256" key="1">
    <source>
        <dbReference type="ARBA" id="ARBA00022737"/>
    </source>
</evidence>
<dbReference type="SUPFAM" id="SSF48452">
    <property type="entry name" value="TPR-like"/>
    <property type="match status" value="1"/>
</dbReference>
<dbReference type="Pfam" id="PF13181">
    <property type="entry name" value="TPR_8"/>
    <property type="match status" value="2"/>
</dbReference>
<dbReference type="OrthoDB" id="739506at2"/>
<dbReference type="PANTHER" id="PTHR44858:SF1">
    <property type="entry name" value="UDP-N-ACETYLGLUCOSAMINE--PEPTIDE N-ACETYLGLUCOSAMINYLTRANSFERASE SPINDLY-RELATED"/>
    <property type="match status" value="1"/>
</dbReference>
<dbReference type="KEGG" id="mbas:ALGA_3975"/>
<dbReference type="SMART" id="SM00028">
    <property type="entry name" value="TPR"/>
    <property type="match status" value="5"/>
</dbReference>
<dbReference type="Pfam" id="PF14559">
    <property type="entry name" value="TPR_19"/>
    <property type="match status" value="1"/>
</dbReference>
<dbReference type="AlphaFoldDB" id="A0A1Y1CPB9"/>
<keyword evidence="2 3" id="KW-0802">TPR repeat</keyword>
<evidence type="ECO:0000256" key="2">
    <source>
        <dbReference type="ARBA" id="ARBA00022803"/>
    </source>
</evidence>
<feature type="repeat" description="TPR" evidence="3">
    <location>
        <begin position="227"/>
        <end position="260"/>
    </location>
</feature>
<dbReference type="EMBL" id="AP018042">
    <property type="protein sequence ID" value="BAX82267.1"/>
    <property type="molecule type" value="Genomic_DNA"/>
</dbReference>
<evidence type="ECO:0000256" key="4">
    <source>
        <dbReference type="SAM" id="SignalP"/>
    </source>
</evidence>
<dbReference type="InterPro" id="IPR050498">
    <property type="entry name" value="Ycf3"/>
</dbReference>
<dbReference type="InterPro" id="IPR019734">
    <property type="entry name" value="TPR_rpt"/>
</dbReference>
<feature type="repeat" description="TPR" evidence="3">
    <location>
        <begin position="193"/>
        <end position="226"/>
    </location>
</feature>
<dbReference type="PROSITE" id="PS50005">
    <property type="entry name" value="TPR"/>
    <property type="match status" value="3"/>
</dbReference>
<dbReference type="RefSeq" id="WP_096432418.1">
    <property type="nucleotide sequence ID" value="NZ_AP018042.1"/>
</dbReference>
<keyword evidence="6" id="KW-1185">Reference proteome</keyword>
<feature type="repeat" description="TPR" evidence="3">
    <location>
        <begin position="261"/>
        <end position="294"/>
    </location>
</feature>
<keyword evidence="1" id="KW-0677">Repeat</keyword>
<feature type="chain" id="PRO_5012168997" evidence="4">
    <location>
        <begin position="20"/>
        <end position="389"/>
    </location>
</feature>
<gene>
    <name evidence="5" type="ORF">ALGA_3975</name>
</gene>
<feature type="signal peptide" evidence="4">
    <location>
        <begin position="1"/>
        <end position="19"/>
    </location>
</feature>
<dbReference type="Proteomes" id="UP000218267">
    <property type="component" value="Chromosome"/>
</dbReference>
<evidence type="ECO:0000256" key="3">
    <source>
        <dbReference type="PROSITE-ProRule" id="PRU00339"/>
    </source>
</evidence>
<evidence type="ECO:0000313" key="5">
    <source>
        <dbReference type="EMBL" id="BAX82267.1"/>
    </source>
</evidence>
<sequence length="389" mass="44227">MRKVSFILVMLMCVASVSAQKSKVTGAQNYLTSGKLDQAKETIDLGIQDEKCVEYAKAYLVKGKVYQAIFESPLPAYKKLSENPLDVAFDAYMKALELDEKGRMEKPITAQMTNMIPDYTNEAVNLYNKGDFPGALAAFERVLEIEAMDMFKENATIDTAVIFNAGMTAQKSDQLEKAAKYYKQSIEYNYGGAKTYANLAKVLNDSGNKEEGVKYLHKGFELFPNDSWMLVELINHYMLGGEPEKAADYLDKAIELDPTNSSFYRAKGTLYEKTEEFAKAEEMYNKALSMDPEDFTSQYNLGLLKLNSAIQNHKAANEIMDAKKYNEAIKGVYTEYEAVVPYFEKVLEMQPDEKNSMITLKELYFKLRNEKEVYLEKYNQIKAKLDGME</sequence>
<name>A0A1Y1CPB9_9BACT</name>
<keyword evidence="4" id="KW-0732">Signal</keyword>
<accession>A0A1Y1CPB9</accession>
<organism evidence="5 6">
    <name type="scientific">Labilibaculum antarcticum</name>
    <dbReference type="NCBI Taxonomy" id="1717717"/>
    <lineage>
        <taxon>Bacteria</taxon>
        <taxon>Pseudomonadati</taxon>
        <taxon>Bacteroidota</taxon>
        <taxon>Bacteroidia</taxon>
        <taxon>Marinilabiliales</taxon>
        <taxon>Marinifilaceae</taxon>
        <taxon>Labilibaculum</taxon>
    </lineage>
</organism>
<reference evidence="6" key="2">
    <citation type="journal article" date="2020" name="Antonie Van Leeuwenhoek">
        <title>Labilibaculum antarcticum sp. nov., a novel facultative anaerobic, psychrotorelant bacterium isolated from marine sediment of Antarctica.</title>
        <authorList>
            <person name="Watanabe M."/>
            <person name="Kojima H."/>
            <person name="Fukui M."/>
        </authorList>
    </citation>
    <scope>NUCLEOTIDE SEQUENCE [LARGE SCALE GENOMIC DNA]</scope>
    <source>
        <strain evidence="6">SPP2</strain>
    </source>
</reference>
<dbReference type="InterPro" id="IPR011990">
    <property type="entry name" value="TPR-like_helical_dom_sf"/>
</dbReference>
<evidence type="ECO:0000313" key="6">
    <source>
        <dbReference type="Proteomes" id="UP000218267"/>
    </source>
</evidence>
<dbReference type="PANTHER" id="PTHR44858">
    <property type="entry name" value="TETRATRICOPEPTIDE REPEAT PROTEIN 6"/>
    <property type="match status" value="1"/>
</dbReference>
<reference evidence="5 6" key="1">
    <citation type="journal article" date="2018" name="Mar. Genomics">
        <title>Complete genome sequence of Marinifilaceae bacterium strain SPP2, isolated from the Antarctic marine sediment.</title>
        <authorList>
            <person name="Watanabe M."/>
            <person name="Kojima H."/>
            <person name="Fukui M."/>
        </authorList>
    </citation>
    <scope>NUCLEOTIDE SEQUENCE [LARGE SCALE GENOMIC DNA]</scope>
    <source>
        <strain evidence="5 6">SPP2</strain>
    </source>
</reference>
<proteinExistence type="predicted"/>
<dbReference type="PROSITE" id="PS50293">
    <property type="entry name" value="TPR_REGION"/>
    <property type="match status" value="1"/>
</dbReference>
<dbReference type="Gene3D" id="1.25.40.10">
    <property type="entry name" value="Tetratricopeptide repeat domain"/>
    <property type="match status" value="2"/>
</dbReference>